<dbReference type="NCBIfam" id="TIGR00762">
    <property type="entry name" value="DegV"/>
    <property type="match status" value="1"/>
</dbReference>
<dbReference type="Gene3D" id="3.40.50.10440">
    <property type="entry name" value="Dihydroxyacetone kinase, domain 1"/>
    <property type="match status" value="1"/>
</dbReference>
<proteinExistence type="predicted"/>
<dbReference type="STRING" id="39480.EUAN_18140"/>
<dbReference type="SUPFAM" id="SSF82549">
    <property type="entry name" value="DAK1/DegV-like"/>
    <property type="match status" value="1"/>
</dbReference>
<dbReference type="AlphaFoldDB" id="A0A1S1V572"/>
<dbReference type="InterPro" id="IPR050270">
    <property type="entry name" value="DegV_domain_contain"/>
</dbReference>
<dbReference type="Proteomes" id="UP000180254">
    <property type="component" value="Unassembled WGS sequence"/>
</dbReference>
<evidence type="ECO:0000256" key="1">
    <source>
        <dbReference type="ARBA" id="ARBA00023121"/>
    </source>
</evidence>
<dbReference type="EMBL" id="MKIE01000007">
    <property type="protein sequence ID" value="OHW61811.1"/>
    <property type="molecule type" value="Genomic_DNA"/>
</dbReference>
<comment type="caution">
    <text evidence="2">The sequence shown here is derived from an EMBL/GenBank/DDBJ whole genome shotgun (WGS) entry which is preliminary data.</text>
</comment>
<name>A0A1S1V572_9FIRM</name>
<dbReference type="Gene3D" id="3.30.1180.10">
    <property type="match status" value="1"/>
</dbReference>
<sequence length="278" mass="30728">MKKQIIADSCCDLSEALKAKMDIVEVPLTIRANGKLYVDDETLDTLELIAEMKSSQEPPSTSCPSPDDFIKSYDAEKDSFVVTLSSELSGTYNSAVLAKQIFQEEHKESFIHVFNSKSASVGETMISLKLQELINKGLENSEVVEQTEAYIEEMKTYFILESLDNLIKAGRISRFKGKLASLLSIVPIMKATDAGEIDLSEKVRGAKKAFGRLVEIIGEQGSSFEEKILGIAHCNCFEKALKLKSEIERAYNFKEIVIVETQGISTVYANDGGIVIAF</sequence>
<dbReference type="Gene3D" id="2.20.28.50">
    <property type="entry name" value="degv family protein"/>
    <property type="match status" value="1"/>
</dbReference>
<dbReference type="PANTHER" id="PTHR33434:SF2">
    <property type="entry name" value="FATTY ACID-BINDING PROTEIN TM_1468"/>
    <property type="match status" value="1"/>
</dbReference>
<evidence type="ECO:0000313" key="3">
    <source>
        <dbReference type="Proteomes" id="UP000180254"/>
    </source>
</evidence>
<keyword evidence="1" id="KW-0446">Lipid-binding</keyword>
<dbReference type="InterPro" id="IPR003797">
    <property type="entry name" value="DegV"/>
</dbReference>
<dbReference type="OrthoDB" id="2138472at2"/>
<dbReference type="PANTHER" id="PTHR33434">
    <property type="entry name" value="DEGV DOMAIN-CONTAINING PROTEIN DR_1986-RELATED"/>
    <property type="match status" value="1"/>
</dbReference>
<reference evidence="2 3" key="1">
    <citation type="submission" date="2016-09" db="EMBL/GenBank/DDBJ databases">
        <title>Genome sequence of Eubacterium angustum.</title>
        <authorList>
            <person name="Poehlein A."/>
            <person name="Daniel R."/>
        </authorList>
    </citation>
    <scope>NUCLEOTIDE SEQUENCE [LARGE SCALE GENOMIC DNA]</scope>
    <source>
        <strain evidence="2 3">DSM 1989</strain>
    </source>
</reference>
<gene>
    <name evidence="2" type="ORF">EUAN_18140</name>
</gene>
<protein>
    <submittedName>
        <fullName evidence="2">DegV domain-containing protein</fullName>
    </submittedName>
</protein>
<dbReference type="PROSITE" id="PS51482">
    <property type="entry name" value="DEGV"/>
    <property type="match status" value="1"/>
</dbReference>
<organism evidence="2 3">
    <name type="scientific">Andreesenia angusta</name>
    <dbReference type="NCBI Taxonomy" id="39480"/>
    <lineage>
        <taxon>Bacteria</taxon>
        <taxon>Bacillati</taxon>
        <taxon>Bacillota</taxon>
        <taxon>Tissierellia</taxon>
        <taxon>Tissierellales</taxon>
        <taxon>Gottschalkiaceae</taxon>
        <taxon>Andreesenia</taxon>
    </lineage>
</organism>
<evidence type="ECO:0000313" key="2">
    <source>
        <dbReference type="EMBL" id="OHW61811.1"/>
    </source>
</evidence>
<keyword evidence="3" id="KW-1185">Reference proteome</keyword>
<accession>A0A1S1V572</accession>
<dbReference type="Pfam" id="PF02645">
    <property type="entry name" value="DegV"/>
    <property type="match status" value="1"/>
</dbReference>
<dbReference type="InterPro" id="IPR043168">
    <property type="entry name" value="DegV_C"/>
</dbReference>
<dbReference type="RefSeq" id="WP_084655861.1">
    <property type="nucleotide sequence ID" value="NZ_MKIE01000007.1"/>
</dbReference>
<dbReference type="GO" id="GO:0008289">
    <property type="term" value="F:lipid binding"/>
    <property type="evidence" value="ECO:0007669"/>
    <property type="project" value="UniProtKB-KW"/>
</dbReference>